<dbReference type="EMBL" id="ONZI01000002">
    <property type="protein sequence ID" value="SPJ33542.1"/>
    <property type="molecule type" value="Genomic_DNA"/>
</dbReference>
<organism evidence="1 2">
    <name type="scientific">Kushneria phyllosphaerae</name>
    <dbReference type="NCBI Taxonomy" id="2100822"/>
    <lineage>
        <taxon>Bacteria</taxon>
        <taxon>Pseudomonadati</taxon>
        <taxon>Pseudomonadota</taxon>
        <taxon>Gammaproteobacteria</taxon>
        <taxon>Oceanospirillales</taxon>
        <taxon>Halomonadaceae</taxon>
        <taxon>Kushneria</taxon>
    </lineage>
</organism>
<keyword evidence="2" id="KW-1185">Reference proteome</keyword>
<gene>
    <name evidence="1" type="ORF">KSP9073_01551</name>
</gene>
<sequence>MIQRAMTRTDAKGPLWGPFTVAHRLPFDRLLFDLGQMSCIRIR</sequence>
<reference evidence="2" key="1">
    <citation type="submission" date="2018-03" db="EMBL/GenBank/DDBJ databases">
        <authorList>
            <person name="Navarro De La Torre S."/>
        </authorList>
    </citation>
    <scope>NUCLEOTIDE SEQUENCE [LARGE SCALE GENOMIC DNA]</scope>
    <source>
        <strain evidence="2">EAod3</strain>
    </source>
</reference>
<dbReference type="Proteomes" id="UP000244934">
    <property type="component" value="Unassembled WGS sequence"/>
</dbReference>
<proteinExistence type="predicted"/>
<evidence type="ECO:0000313" key="1">
    <source>
        <dbReference type="EMBL" id="SPJ33542.1"/>
    </source>
</evidence>
<protein>
    <submittedName>
        <fullName evidence="1">Uncharacterized protein</fullName>
    </submittedName>
</protein>
<dbReference type="AlphaFoldDB" id="A0A2R8CL53"/>
<name>A0A2R8CL53_9GAMM</name>
<evidence type="ECO:0000313" key="2">
    <source>
        <dbReference type="Proteomes" id="UP000244934"/>
    </source>
</evidence>
<accession>A0A2R8CL53</accession>